<evidence type="ECO:0000256" key="1">
    <source>
        <dbReference type="ARBA" id="ARBA00022679"/>
    </source>
</evidence>
<keyword evidence="2" id="KW-0012">Acyltransferase</keyword>
<comment type="caution">
    <text evidence="4">The sequence shown here is derived from an EMBL/GenBank/DDBJ whole genome shotgun (WGS) entry which is preliminary data.</text>
</comment>
<evidence type="ECO:0000313" key="4">
    <source>
        <dbReference type="EMBL" id="MDM9629953.1"/>
    </source>
</evidence>
<dbReference type="SUPFAM" id="SSF55729">
    <property type="entry name" value="Acyl-CoA N-acyltransferases (Nat)"/>
    <property type="match status" value="1"/>
</dbReference>
<sequence length="179" mass="21019">MQSPRLIPVDISHLELLKEIGIETFTDAFASANNPDDFQRYLDSAFDEKQLSLEINTPGSRFFFLNFEDEIAGYSKINTGQAQTEIRDEEGMEIERIYVRKDFRGSGLGSWMLRRFQKVARDEGKTYLWLGVWEENLNAIRFYKQHGFVTFGKHPYYVGSDRQMDWMMRLELTPQPNEP</sequence>
<dbReference type="Pfam" id="PF00583">
    <property type="entry name" value="Acetyltransf_1"/>
    <property type="match status" value="1"/>
</dbReference>
<dbReference type="CDD" id="cd04301">
    <property type="entry name" value="NAT_SF"/>
    <property type="match status" value="1"/>
</dbReference>
<dbReference type="InterPro" id="IPR000182">
    <property type="entry name" value="GNAT_dom"/>
</dbReference>
<proteinExistence type="predicted"/>
<dbReference type="EMBL" id="JAUDUY010000001">
    <property type="protein sequence ID" value="MDM9629953.1"/>
    <property type="molecule type" value="Genomic_DNA"/>
</dbReference>
<dbReference type="PROSITE" id="PS51186">
    <property type="entry name" value="GNAT"/>
    <property type="match status" value="1"/>
</dbReference>
<name>A0ABT7WAK6_9FLAO</name>
<evidence type="ECO:0000256" key="2">
    <source>
        <dbReference type="ARBA" id="ARBA00023315"/>
    </source>
</evidence>
<evidence type="ECO:0000259" key="3">
    <source>
        <dbReference type="PROSITE" id="PS51186"/>
    </source>
</evidence>
<feature type="domain" description="N-acetyltransferase" evidence="3">
    <location>
        <begin position="4"/>
        <end position="173"/>
    </location>
</feature>
<gene>
    <name evidence="4" type="ORF">QU605_00610</name>
</gene>
<keyword evidence="5" id="KW-1185">Reference proteome</keyword>
<evidence type="ECO:0000313" key="5">
    <source>
        <dbReference type="Proteomes" id="UP001174839"/>
    </source>
</evidence>
<dbReference type="PANTHER" id="PTHR43420:SF47">
    <property type="entry name" value="N-ACETYLTRANSFERASE DOMAIN-CONTAINING PROTEIN"/>
    <property type="match status" value="1"/>
</dbReference>
<dbReference type="InterPro" id="IPR016181">
    <property type="entry name" value="Acyl_CoA_acyltransferase"/>
</dbReference>
<organism evidence="4 5">
    <name type="scientific">Robiginitalea aurantiaca</name>
    <dbReference type="NCBI Taxonomy" id="3056915"/>
    <lineage>
        <taxon>Bacteria</taxon>
        <taxon>Pseudomonadati</taxon>
        <taxon>Bacteroidota</taxon>
        <taxon>Flavobacteriia</taxon>
        <taxon>Flavobacteriales</taxon>
        <taxon>Flavobacteriaceae</taxon>
        <taxon>Robiginitalea</taxon>
    </lineage>
</organism>
<accession>A0ABT7WAK6</accession>
<dbReference type="Gene3D" id="3.40.630.30">
    <property type="match status" value="1"/>
</dbReference>
<reference evidence="4" key="1">
    <citation type="submission" date="2023-06" db="EMBL/GenBank/DDBJ databases">
        <title>Robiginitalea aurantiacus sp. nov. and Algoriphagus sediminis sp. nov., isolated from coastal sediment.</title>
        <authorList>
            <person name="Zhou Z.Y."/>
            <person name="An J."/>
            <person name="Jia Y.W."/>
            <person name="Du Z.J."/>
        </authorList>
    </citation>
    <scope>NUCLEOTIDE SEQUENCE</scope>
    <source>
        <strain evidence="4">M39</strain>
    </source>
</reference>
<dbReference type="RefSeq" id="WP_289723320.1">
    <property type="nucleotide sequence ID" value="NZ_JAUDUY010000001.1"/>
</dbReference>
<keyword evidence="1" id="KW-0808">Transferase</keyword>
<dbReference type="PANTHER" id="PTHR43420">
    <property type="entry name" value="ACETYLTRANSFERASE"/>
    <property type="match status" value="1"/>
</dbReference>
<protein>
    <submittedName>
        <fullName evidence="4">GNAT family N-acetyltransferase</fullName>
    </submittedName>
</protein>
<dbReference type="Proteomes" id="UP001174839">
    <property type="component" value="Unassembled WGS sequence"/>
</dbReference>
<dbReference type="InterPro" id="IPR050680">
    <property type="entry name" value="YpeA/RimI_acetyltransf"/>
</dbReference>